<protein>
    <recommendedName>
        <fullName evidence="1">NAC domain-containing protein</fullName>
    </recommendedName>
</protein>
<reference evidence="2" key="1">
    <citation type="submission" date="2021-03" db="EMBL/GenBank/DDBJ databases">
        <authorList>
            <person name="Li Z."/>
            <person name="Yang C."/>
        </authorList>
    </citation>
    <scope>NUCLEOTIDE SEQUENCE</scope>
    <source>
        <strain evidence="2">Dzin_1.0</strain>
        <tissue evidence="2">Leaf</tissue>
    </source>
</reference>
<dbReference type="EMBL" id="JAGGNH010000006">
    <property type="protein sequence ID" value="KAJ0968780.1"/>
    <property type="molecule type" value="Genomic_DNA"/>
</dbReference>
<sequence length="197" mass="21994">MHEYRLESDENAPPQEDGWVVCRAFKKRNTVQTRSIVDVWDSGYGYDDSRRPPVNSITGSMEYLQARSTSLCKQESEIESLNLLHSNQFVQLPQLESPSMPLVKNNSSLLSITSENEDGEKVTDWRALDKFVASQLSHEERSYDADHQQCSELGVDKNSEMALLLLGSGDDHEGGSKLNGLLSSSLECDFGVCVFGK</sequence>
<accession>A0A9D5C9Q8</accession>
<dbReference type="InterPro" id="IPR003441">
    <property type="entry name" value="NAC-dom"/>
</dbReference>
<dbReference type="PROSITE" id="PS51005">
    <property type="entry name" value="NAC"/>
    <property type="match status" value="1"/>
</dbReference>
<dbReference type="GO" id="GO:0003677">
    <property type="term" value="F:DNA binding"/>
    <property type="evidence" value="ECO:0007669"/>
    <property type="project" value="InterPro"/>
</dbReference>
<feature type="domain" description="NAC" evidence="1">
    <location>
        <begin position="1"/>
        <end position="27"/>
    </location>
</feature>
<reference evidence="2" key="2">
    <citation type="journal article" date="2022" name="Hortic Res">
        <title>The genome of Dioscorea zingiberensis sheds light on the biosynthesis, origin and evolution of the medicinally important diosgenin saponins.</title>
        <authorList>
            <person name="Li Y."/>
            <person name="Tan C."/>
            <person name="Li Z."/>
            <person name="Guo J."/>
            <person name="Li S."/>
            <person name="Chen X."/>
            <person name="Wang C."/>
            <person name="Dai X."/>
            <person name="Yang H."/>
            <person name="Song W."/>
            <person name="Hou L."/>
            <person name="Xu J."/>
            <person name="Tong Z."/>
            <person name="Xu A."/>
            <person name="Yuan X."/>
            <person name="Wang W."/>
            <person name="Yang Q."/>
            <person name="Chen L."/>
            <person name="Sun Z."/>
            <person name="Wang K."/>
            <person name="Pan B."/>
            <person name="Chen J."/>
            <person name="Bao Y."/>
            <person name="Liu F."/>
            <person name="Qi X."/>
            <person name="Gang D.R."/>
            <person name="Wen J."/>
            <person name="Li J."/>
        </authorList>
    </citation>
    <scope>NUCLEOTIDE SEQUENCE</scope>
    <source>
        <strain evidence="2">Dzin_1.0</strain>
    </source>
</reference>
<evidence type="ECO:0000313" key="2">
    <source>
        <dbReference type="EMBL" id="KAJ0968780.1"/>
    </source>
</evidence>
<keyword evidence="3" id="KW-1185">Reference proteome</keyword>
<dbReference type="OrthoDB" id="1922833at2759"/>
<comment type="caution">
    <text evidence="2">The sequence shown here is derived from an EMBL/GenBank/DDBJ whole genome shotgun (WGS) entry which is preliminary data.</text>
</comment>
<dbReference type="GO" id="GO:0006355">
    <property type="term" value="P:regulation of DNA-templated transcription"/>
    <property type="evidence" value="ECO:0007669"/>
    <property type="project" value="InterPro"/>
</dbReference>
<evidence type="ECO:0000313" key="3">
    <source>
        <dbReference type="Proteomes" id="UP001085076"/>
    </source>
</evidence>
<name>A0A9D5C9Q8_9LILI</name>
<dbReference type="Proteomes" id="UP001085076">
    <property type="component" value="Miscellaneous, Linkage group lg06"/>
</dbReference>
<organism evidence="2 3">
    <name type="scientific">Dioscorea zingiberensis</name>
    <dbReference type="NCBI Taxonomy" id="325984"/>
    <lineage>
        <taxon>Eukaryota</taxon>
        <taxon>Viridiplantae</taxon>
        <taxon>Streptophyta</taxon>
        <taxon>Embryophyta</taxon>
        <taxon>Tracheophyta</taxon>
        <taxon>Spermatophyta</taxon>
        <taxon>Magnoliopsida</taxon>
        <taxon>Liliopsida</taxon>
        <taxon>Dioscoreales</taxon>
        <taxon>Dioscoreaceae</taxon>
        <taxon>Dioscorea</taxon>
    </lineage>
</organism>
<gene>
    <name evidence="2" type="ORF">J5N97_021657</name>
</gene>
<proteinExistence type="predicted"/>
<evidence type="ECO:0000259" key="1">
    <source>
        <dbReference type="PROSITE" id="PS51005"/>
    </source>
</evidence>
<dbReference type="AlphaFoldDB" id="A0A9D5C9Q8"/>